<dbReference type="OrthoDB" id="163438at2759"/>
<keyword evidence="4" id="KW-1185">Reference proteome</keyword>
<accession>A0A9P5XF41</accession>
<evidence type="ECO:0000313" key="3">
    <source>
        <dbReference type="EMBL" id="KAF9449839.1"/>
    </source>
</evidence>
<dbReference type="InterPro" id="IPR056884">
    <property type="entry name" value="NPHP3-like_N"/>
</dbReference>
<reference evidence="3" key="1">
    <citation type="submission" date="2020-11" db="EMBL/GenBank/DDBJ databases">
        <authorList>
            <consortium name="DOE Joint Genome Institute"/>
            <person name="Ahrendt S."/>
            <person name="Riley R."/>
            <person name="Andreopoulos W."/>
            <person name="Labutti K."/>
            <person name="Pangilinan J."/>
            <person name="Ruiz-Duenas F.J."/>
            <person name="Barrasa J.M."/>
            <person name="Sanchez-Garcia M."/>
            <person name="Camarero S."/>
            <person name="Miyauchi S."/>
            <person name="Serrano A."/>
            <person name="Linde D."/>
            <person name="Babiker R."/>
            <person name="Drula E."/>
            <person name="Ayuso-Fernandez I."/>
            <person name="Pacheco R."/>
            <person name="Padilla G."/>
            <person name="Ferreira P."/>
            <person name="Barriuso J."/>
            <person name="Kellner H."/>
            <person name="Castanera R."/>
            <person name="Alfaro M."/>
            <person name="Ramirez L."/>
            <person name="Pisabarro A.G."/>
            <person name="Kuo A."/>
            <person name="Tritt A."/>
            <person name="Lipzen A."/>
            <person name="He G."/>
            <person name="Yan M."/>
            <person name="Ng V."/>
            <person name="Cullen D."/>
            <person name="Martin F."/>
            <person name="Rosso M.-N."/>
            <person name="Henrissat B."/>
            <person name="Hibbett D."/>
            <person name="Martinez A.T."/>
            <person name="Grigoriev I.V."/>
        </authorList>
    </citation>
    <scope>NUCLEOTIDE SEQUENCE</scope>
    <source>
        <strain evidence="3">MF-IS2</strain>
    </source>
</reference>
<dbReference type="InterPro" id="IPR027417">
    <property type="entry name" value="P-loop_NTPase"/>
</dbReference>
<evidence type="ECO:0000313" key="4">
    <source>
        <dbReference type="Proteomes" id="UP000807342"/>
    </source>
</evidence>
<dbReference type="Gene3D" id="3.40.50.300">
    <property type="entry name" value="P-loop containing nucleotide triphosphate hydrolases"/>
    <property type="match status" value="1"/>
</dbReference>
<dbReference type="EMBL" id="MU151119">
    <property type="protein sequence ID" value="KAF9449839.1"/>
    <property type="molecule type" value="Genomic_DNA"/>
</dbReference>
<dbReference type="Proteomes" id="UP000807342">
    <property type="component" value="Unassembled WGS sequence"/>
</dbReference>
<evidence type="ECO:0000256" key="1">
    <source>
        <dbReference type="ARBA" id="ARBA00022737"/>
    </source>
</evidence>
<dbReference type="Pfam" id="PF24883">
    <property type="entry name" value="NPHP3_N"/>
    <property type="match status" value="1"/>
</dbReference>
<comment type="caution">
    <text evidence="3">The sequence shown here is derived from an EMBL/GenBank/DDBJ whole genome shotgun (WGS) entry which is preliminary data.</text>
</comment>
<dbReference type="AlphaFoldDB" id="A0A9P5XF41"/>
<dbReference type="InterPro" id="IPR007111">
    <property type="entry name" value="NACHT_NTPase"/>
</dbReference>
<dbReference type="PROSITE" id="PS50837">
    <property type="entry name" value="NACHT"/>
    <property type="match status" value="1"/>
</dbReference>
<name>A0A9P5XF41_9AGAR</name>
<feature type="domain" description="NACHT" evidence="2">
    <location>
        <begin position="54"/>
        <end position="203"/>
    </location>
</feature>
<gene>
    <name evidence="3" type="ORF">P691DRAFT_850165</name>
</gene>
<dbReference type="PANTHER" id="PTHR10039:SF5">
    <property type="entry name" value="NACHT DOMAIN-CONTAINING PROTEIN"/>
    <property type="match status" value="1"/>
</dbReference>
<organism evidence="3 4">
    <name type="scientific">Macrolepiota fuliginosa MF-IS2</name>
    <dbReference type="NCBI Taxonomy" id="1400762"/>
    <lineage>
        <taxon>Eukaryota</taxon>
        <taxon>Fungi</taxon>
        <taxon>Dikarya</taxon>
        <taxon>Basidiomycota</taxon>
        <taxon>Agaricomycotina</taxon>
        <taxon>Agaricomycetes</taxon>
        <taxon>Agaricomycetidae</taxon>
        <taxon>Agaricales</taxon>
        <taxon>Agaricineae</taxon>
        <taxon>Agaricaceae</taxon>
        <taxon>Macrolepiota</taxon>
    </lineage>
</organism>
<evidence type="ECO:0000259" key="2">
    <source>
        <dbReference type="PROSITE" id="PS50837"/>
    </source>
</evidence>
<keyword evidence="1" id="KW-0677">Repeat</keyword>
<dbReference type="SUPFAM" id="SSF52540">
    <property type="entry name" value="P-loop containing nucleoside triphosphate hydrolases"/>
    <property type="match status" value="1"/>
</dbReference>
<protein>
    <recommendedName>
        <fullName evidence="2">NACHT domain-containing protein</fullName>
    </recommendedName>
</protein>
<sequence>MHDIALERLAEHTMPGAAFDSSAEESPSRCHSGTRHYIMNDVHSWFNTRPRNKNMLWISGPAGVGKTAIMRSVADVESRYKRLGATIFFSRANKRDDPAQFVPTLIYQLAVGIPSYQEFLKDQMTADPQLLLKGSKALFGRLIVEPFGHQKICDGMDPLLILIDGLDECDGGEHTQRGIVEMISNFVQQFPGSPLVWVIASRPEPWLWATFLRVEHNCRREYIAIDAEEAQKDVELYLRDEFATMRKDRPDLIPYNRQWPSELQIRCIFRAASGLFVFASTVIRFVRDPNVANPVGQLLIVLAAIENLGFSSQSGNPLSILHDLYVRILKAMSRPTYAQVTKRILGCCDLLPRNTFHPTTFMLSCNFLGIEQHAAYAALQKLHSVLDIPSQNEAATREIRVLHASFTDFLRNHKGSREYHVGRPESGADIVRSSFRILQEANKSSEC</sequence>
<proteinExistence type="predicted"/>
<dbReference type="PANTHER" id="PTHR10039">
    <property type="entry name" value="AMELOGENIN"/>
    <property type="match status" value="1"/>
</dbReference>